<dbReference type="EMBL" id="JBBPBM010000003">
    <property type="protein sequence ID" value="KAK8593246.1"/>
    <property type="molecule type" value="Genomic_DNA"/>
</dbReference>
<gene>
    <name evidence="2" type="ORF">V6N12_045330</name>
</gene>
<evidence type="ECO:0000313" key="3">
    <source>
        <dbReference type="Proteomes" id="UP001472677"/>
    </source>
</evidence>
<keyword evidence="3" id="KW-1185">Reference proteome</keyword>
<dbReference type="Proteomes" id="UP001472677">
    <property type="component" value="Unassembled WGS sequence"/>
</dbReference>
<comment type="caution">
    <text evidence="2">The sequence shown here is derived from an EMBL/GenBank/DDBJ whole genome shotgun (WGS) entry which is preliminary data.</text>
</comment>
<accession>A0ABR2G2I0</accession>
<sequence>MDVQKTGGLTSSPQSTLSGLGSWSASSNGSPNGPSQVPSPTPIPFDAKNDTWDLISAAAGQVARLKMHNEVPKFSNPNHGRVLPKTQNYSLMNNLSSELYSNQNLSYNLAQSNQTHGRQMKASNWRVQQQQIQCRARNNVVGGLPHSSWFPVQVEAQQPQHTSGSCMRAMFVGGSESVKRGCAGTGVFLPRTYEYQKKSGCSTVVVPTKVVQALNLNFGESNSHVQPHFHASFAPNYGEHVDSQKSKPYFGSV</sequence>
<evidence type="ECO:0000256" key="1">
    <source>
        <dbReference type="SAM" id="MobiDB-lite"/>
    </source>
</evidence>
<protein>
    <submittedName>
        <fullName evidence="2">Uncharacterized protein</fullName>
    </submittedName>
</protein>
<feature type="compositionally biased region" description="Low complexity" evidence="1">
    <location>
        <begin position="15"/>
        <end position="36"/>
    </location>
</feature>
<reference evidence="2 3" key="1">
    <citation type="journal article" date="2024" name="G3 (Bethesda)">
        <title>Genome assembly of Hibiscus sabdariffa L. provides insights into metabolisms of medicinal natural products.</title>
        <authorList>
            <person name="Kim T."/>
        </authorList>
    </citation>
    <scope>NUCLEOTIDE SEQUENCE [LARGE SCALE GENOMIC DNA]</scope>
    <source>
        <strain evidence="2">TK-2024</strain>
        <tissue evidence="2">Old leaves</tissue>
    </source>
</reference>
<name>A0ABR2G2I0_9ROSI</name>
<organism evidence="2 3">
    <name type="scientific">Hibiscus sabdariffa</name>
    <name type="common">roselle</name>
    <dbReference type="NCBI Taxonomy" id="183260"/>
    <lineage>
        <taxon>Eukaryota</taxon>
        <taxon>Viridiplantae</taxon>
        <taxon>Streptophyta</taxon>
        <taxon>Embryophyta</taxon>
        <taxon>Tracheophyta</taxon>
        <taxon>Spermatophyta</taxon>
        <taxon>Magnoliopsida</taxon>
        <taxon>eudicotyledons</taxon>
        <taxon>Gunneridae</taxon>
        <taxon>Pentapetalae</taxon>
        <taxon>rosids</taxon>
        <taxon>malvids</taxon>
        <taxon>Malvales</taxon>
        <taxon>Malvaceae</taxon>
        <taxon>Malvoideae</taxon>
        <taxon>Hibiscus</taxon>
    </lineage>
</organism>
<proteinExistence type="predicted"/>
<feature type="region of interest" description="Disordered" evidence="1">
    <location>
        <begin position="1"/>
        <end position="48"/>
    </location>
</feature>
<evidence type="ECO:0000313" key="2">
    <source>
        <dbReference type="EMBL" id="KAK8593246.1"/>
    </source>
</evidence>
<dbReference type="PANTHER" id="PTHR33356:SF17">
    <property type="entry name" value="TPX2 CENTRAL DOMAIN-CONTAINING PROTEIN"/>
    <property type="match status" value="1"/>
</dbReference>
<dbReference type="PANTHER" id="PTHR33356">
    <property type="entry name" value="TIP41-LIKE PROTEIN"/>
    <property type="match status" value="1"/>
</dbReference>